<evidence type="ECO:0000259" key="8">
    <source>
        <dbReference type="Pfam" id="PF07687"/>
    </source>
</evidence>
<name>A0A1R1Q9R3_9BACI</name>
<dbReference type="PANTHER" id="PTHR43808:SF25">
    <property type="entry name" value="PEPTIDASE M20 DIMERISATION DOMAIN-CONTAINING PROTEIN"/>
    <property type="match status" value="1"/>
</dbReference>
<accession>A0A1R1Q9R3</accession>
<dbReference type="GO" id="GO:0046872">
    <property type="term" value="F:metal ion binding"/>
    <property type="evidence" value="ECO:0007669"/>
    <property type="project" value="UniProtKB-KW"/>
</dbReference>
<dbReference type="InterPro" id="IPR010182">
    <property type="entry name" value="ArgE/DapE"/>
</dbReference>
<dbReference type="Gene3D" id="3.30.70.360">
    <property type="match status" value="1"/>
</dbReference>
<evidence type="ECO:0000256" key="2">
    <source>
        <dbReference type="ARBA" id="ARBA00001947"/>
    </source>
</evidence>
<reference evidence="9 10" key="1">
    <citation type="submission" date="2017-01" db="EMBL/GenBank/DDBJ databases">
        <title>Bacillus phylogenomics.</title>
        <authorList>
            <person name="Dunlap C."/>
        </authorList>
    </citation>
    <scope>NUCLEOTIDE SEQUENCE [LARGE SCALE GENOMIC DNA]</scope>
    <source>
        <strain evidence="9 10">NRRL B-41282</strain>
    </source>
</reference>
<protein>
    <submittedName>
        <fullName evidence="9">Acetylornithine deacetylase</fullName>
    </submittedName>
</protein>
<evidence type="ECO:0000256" key="5">
    <source>
        <dbReference type="ARBA" id="ARBA00022801"/>
    </source>
</evidence>
<comment type="cofactor">
    <cofactor evidence="1">
        <name>Co(2+)</name>
        <dbReference type="ChEBI" id="CHEBI:48828"/>
    </cofactor>
</comment>
<keyword evidence="4" id="KW-0479">Metal-binding</keyword>
<dbReference type="InterPro" id="IPR036264">
    <property type="entry name" value="Bact_exopeptidase_dim_dom"/>
</dbReference>
<dbReference type="InterPro" id="IPR050072">
    <property type="entry name" value="Peptidase_M20A"/>
</dbReference>
<dbReference type="NCBIfam" id="TIGR01910">
    <property type="entry name" value="DapE-ArgE"/>
    <property type="match status" value="1"/>
</dbReference>
<evidence type="ECO:0000256" key="6">
    <source>
        <dbReference type="ARBA" id="ARBA00022833"/>
    </source>
</evidence>
<dbReference type="SUPFAM" id="SSF55031">
    <property type="entry name" value="Bacterial exopeptidase dimerisation domain"/>
    <property type="match status" value="1"/>
</dbReference>
<organism evidence="9 10">
    <name type="scientific">Bacillus swezeyi</name>
    <dbReference type="NCBI Taxonomy" id="1925020"/>
    <lineage>
        <taxon>Bacteria</taxon>
        <taxon>Bacillati</taxon>
        <taxon>Bacillota</taxon>
        <taxon>Bacilli</taxon>
        <taxon>Bacillales</taxon>
        <taxon>Bacillaceae</taxon>
        <taxon>Bacillus</taxon>
    </lineage>
</organism>
<comment type="similarity">
    <text evidence="3">Belongs to the peptidase M20A family.</text>
</comment>
<keyword evidence="7" id="KW-0170">Cobalt</keyword>
<dbReference type="InterPro" id="IPR002933">
    <property type="entry name" value="Peptidase_M20"/>
</dbReference>
<dbReference type="OrthoDB" id="9792335at2"/>
<comment type="caution">
    <text evidence="9">The sequence shown here is derived from an EMBL/GenBank/DDBJ whole genome shotgun (WGS) entry which is preliminary data.</text>
</comment>
<comment type="cofactor">
    <cofactor evidence="2">
        <name>Zn(2+)</name>
        <dbReference type="ChEBI" id="CHEBI:29105"/>
    </cofactor>
</comment>
<dbReference type="Proteomes" id="UP000187367">
    <property type="component" value="Unassembled WGS sequence"/>
</dbReference>
<evidence type="ECO:0000256" key="7">
    <source>
        <dbReference type="ARBA" id="ARBA00023285"/>
    </source>
</evidence>
<dbReference type="NCBIfam" id="NF005373">
    <property type="entry name" value="PRK06915.1"/>
    <property type="match status" value="1"/>
</dbReference>
<evidence type="ECO:0000256" key="3">
    <source>
        <dbReference type="ARBA" id="ARBA00006247"/>
    </source>
</evidence>
<evidence type="ECO:0000313" key="10">
    <source>
        <dbReference type="Proteomes" id="UP000187367"/>
    </source>
</evidence>
<keyword evidence="6" id="KW-0862">Zinc</keyword>
<dbReference type="InterPro" id="IPR011650">
    <property type="entry name" value="Peptidase_M20_dimer"/>
</dbReference>
<evidence type="ECO:0000256" key="4">
    <source>
        <dbReference type="ARBA" id="ARBA00022723"/>
    </source>
</evidence>
<feature type="domain" description="Peptidase M20 dimerisation" evidence="8">
    <location>
        <begin position="201"/>
        <end position="313"/>
    </location>
</feature>
<evidence type="ECO:0000256" key="1">
    <source>
        <dbReference type="ARBA" id="ARBA00001941"/>
    </source>
</evidence>
<sequence length="422" mass="47174">MENIERKVCDWIDSHEKKAVRLLKKLVGEKSTKGDEFHAQAVVLEKLRQFDAEVDVWEPSIKQLEQHPLFKSDRTSFKESPNIAAVKRGSGGGKSLILNGHIDVVPEGNRKDWDTEPFQPIMKQGRIYGRGTTDMKGGNTALLMAIEALEQCGVKLKGDLIFQSVVDEECGGAGTLAAVMRGYRADGALIPEPTNMKMFIKQQGSMWFRITVKGLSAHGGTRYEGVSAIEKSMLVIESIRQLERVRNKRITDSLYENITIPVPINIGTIKGGTWPSSVADTVAIEGRCGIAPNESPEAVQSEMESWLKDLEYHDEWFKHYPTEIEWFGARWMPNDLAENHELTAVLTKAYQKITDEQPVIEASPWATDGGVLSHAGKTPVIVFGPGETKMAHQANEYIEKDALIKSAKIISLFIMNWCDYER</sequence>
<dbReference type="InterPro" id="IPR033687">
    <property type="entry name" value="YodQ-like"/>
</dbReference>
<dbReference type="CDD" id="cd03895">
    <property type="entry name" value="M20_ArgE_DapE-like"/>
    <property type="match status" value="1"/>
</dbReference>
<dbReference type="AlphaFoldDB" id="A0A1R1Q9R3"/>
<dbReference type="EMBL" id="MTJL01000047">
    <property type="protein sequence ID" value="OMH99329.1"/>
    <property type="molecule type" value="Genomic_DNA"/>
</dbReference>
<dbReference type="SUPFAM" id="SSF53187">
    <property type="entry name" value="Zn-dependent exopeptidases"/>
    <property type="match status" value="1"/>
</dbReference>
<keyword evidence="5" id="KW-0378">Hydrolase</keyword>
<dbReference type="Pfam" id="PF01546">
    <property type="entry name" value="Peptidase_M20"/>
    <property type="match status" value="1"/>
</dbReference>
<proteinExistence type="inferred from homology"/>
<dbReference type="Pfam" id="PF07687">
    <property type="entry name" value="M20_dimer"/>
    <property type="match status" value="1"/>
</dbReference>
<dbReference type="RefSeq" id="WP_076762838.1">
    <property type="nucleotide sequence ID" value="NZ_JARMMK010000008.1"/>
</dbReference>
<accession>A0A1R1RLK9</accession>
<dbReference type="GO" id="GO:0016787">
    <property type="term" value="F:hydrolase activity"/>
    <property type="evidence" value="ECO:0007669"/>
    <property type="project" value="UniProtKB-KW"/>
</dbReference>
<gene>
    <name evidence="9" type="ORF">BW143_20170</name>
</gene>
<evidence type="ECO:0000313" key="9">
    <source>
        <dbReference type="EMBL" id="OMH99329.1"/>
    </source>
</evidence>
<keyword evidence="10" id="KW-1185">Reference proteome</keyword>
<dbReference type="Gene3D" id="3.40.630.10">
    <property type="entry name" value="Zn peptidases"/>
    <property type="match status" value="1"/>
</dbReference>
<dbReference type="PANTHER" id="PTHR43808">
    <property type="entry name" value="ACETYLORNITHINE DEACETYLASE"/>
    <property type="match status" value="1"/>
</dbReference>